<sequence length="81" mass="9582">MALSKEEKKYLIKLGKLIVKLREKRGLKQYELSDLLDIDVRVLRRIEKGETNIHLVMFLKFVKALDVDPSYFFDLPTKSKE</sequence>
<gene>
    <name evidence="2" type="ORF">J3359_03375</name>
</gene>
<reference evidence="2 3" key="1">
    <citation type="submission" date="2021-03" db="EMBL/GenBank/DDBJ databases">
        <title>Complete genome of Polaribacter_sp.SM13.</title>
        <authorList>
            <person name="Jeong S.W."/>
            <person name="Bae J.W."/>
        </authorList>
    </citation>
    <scope>NUCLEOTIDE SEQUENCE [LARGE SCALE GENOMIC DNA]</scope>
    <source>
        <strain evidence="2 3">SM13</strain>
    </source>
</reference>
<proteinExistence type="predicted"/>
<protein>
    <submittedName>
        <fullName evidence="2">Helix-turn-helix transcriptional regulator</fullName>
    </submittedName>
</protein>
<dbReference type="InterPro" id="IPR001387">
    <property type="entry name" value="Cro/C1-type_HTH"/>
</dbReference>
<dbReference type="InterPro" id="IPR010982">
    <property type="entry name" value="Lambda_DNA-bd_dom_sf"/>
</dbReference>
<name>A0A975CPF5_9FLAO</name>
<dbReference type="SMART" id="SM00530">
    <property type="entry name" value="HTH_XRE"/>
    <property type="match status" value="1"/>
</dbReference>
<feature type="domain" description="HTH cro/C1-type" evidence="1">
    <location>
        <begin position="18"/>
        <end position="72"/>
    </location>
</feature>
<keyword evidence="3" id="KW-1185">Reference proteome</keyword>
<evidence type="ECO:0000313" key="3">
    <source>
        <dbReference type="Proteomes" id="UP000663920"/>
    </source>
</evidence>
<dbReference type="CDD" id="cd00093">
    <property type="entry name" value="HTH_XRE"/>
    <property type="match status" value="1"/>
</dbReference>
<evidence type="ECO:0000313" key="2">
    <source>
        <dbReference type="EMBL" id="QTE23333.1"/>
    </source>
</evidence>
<dbReference type="Pfam" id="PF01381">
    <property type="entry name" value="HTH_3"/>
    <property type="match status" value="1"/>
</dbReference>
<dbReference type="SUPFAM" id="SSF47413">
    <property type="entry name" value="lambda repressor-like DNA-binding domains"/>
    <property type="match status" value="1"/>
</dbReference>
<evidence type="ECO:0000259" key="1">
    <source>
        <dbReference type="PROSITE" id="PS50943"/>
    </source>
</evidence>
<dbReference type="EMBL" id="CP071869">
    <property type="protein sequence ID" value="QTE23333.1"/>
    <property type="molecule type" value="Genomic_DNA"/>
</dbReference>
<dbReference type="RefSeq" id="WP_208079344.1">
    <property type="nucleotide sequence ID" value="NZ_CP071869.1"/>
</dbReference>
<organism evidence="2 3">
    <name type="scientific">Polaribacter cellanae</name>
    <dbReference type="NCBI Taxonomy" id="2818493"/>
    <lineage>
        <taxon>Bacteria</taxon>
        <taxon>Pseudomonadati</taxon>
        <taxon>Bacteroidota</taxon>
        <taxon>Flavobacteriia</taxon>
        <taxon>Flavobacteriales</taxon>
        <taxon>Flavobacteriaceae</taxon>
    </lineage>
</organism>
<dbReference type="Gene3D" id="1.10.260.40">
    <property type="entry name" value="lambda repressor-like DNA-binding domains"/>
    <property type="match status" value="1"/>
</dbReference>
<dbReference type="AlphaFoldDB" id="A0A975CPF5"/>
<dbReference type="GO" id="GO:0003677">
    <property type="term" value="F:DNA binding"/>
    <property type="evidence" value="ECO:0007669"/>
    <property type="project" value="InterPro"/>
</dbReference>
<dbReference type="PROSITE" id="PS50943">
    <property type="entry name" value="HTH_CROC1"/>
    <property type="match status" value="1"/>
</dbReference>
<dbReference type="Proteomes" id="UP000663920">
    <property type="component" value="Chromosome"/>
</dbReference>
<dbReference type="KEGG" id="pcea:J3359_03375"/>
<accession>A0A975CPF5</accession>